<dbReference type="RefSeq" id="WP_036402149.1">
    <property type="nucleotide sequence ID" value="NZ_CCBB010000003.1"/>
</dbReference>
<proteinExistence type="predicted"/>
<dbReference type="Proteomes" id="UP000028870">
    <property type="component" value="Unassembled WGS sequence"/>
</dbReference>
<sequence length="170" mass="17884">MTSALTTTIWHKPLSTFEGQKLIANDVDPRLGGLPDVINGSAVPAAYIANLEGAAAYYQALGLNYAGSLFAPDQPLFSLRFKLSYAASVESTDGPLARSIGKDTGVDLGYDMPPYTGNGFTAPGFAIPEYWIVGGVLSAGELWHVPVQGKEILAAVLAGANEWSAVRQPV</sequence>
<protein>
    <submittedName>
        <fullName evidence="1">Uncharacterized protein</fullName>
    </submittedName>
</protein>
<organism evidence="1 2">
    <name type="scientific">Mycolicibacterium cosmeticum</name>
    <dbReference type="NCBI Taxonomy" id="258533"/>
    <lineage>
        <taxon>Bacteria</taxon>
        <taxon>Bacillati</taxon>
        <taxon>Actinomycetota</taxon>
        <taxon>Actinomycetes</taxon>
        <taxon>Mycobacteriales</taxon>
        <taxon>Mycobacteriaceae</taxon>
        <taxon>Mycolicibacterium</taxon>
    </lineage>
</organism>
<dbReference type="OrthoDB" id="3194844at2"/>
<dbReference type="STRING" id="258533.BN977_04987"/>
<reference evidence="1" key="1">
    <citation type="submission" date="2014-03" db="EMBL/GenBank/DDBJ databases">
        <title>Draft Genome Sequence of Mycobacterium cosmeticum DSM 44829.</title>
        <authorList>
            <person name="Croce O."/>
            <person name="Robert C."/>
            <person name="Raoult D."/>
            <person name="Drancourt M."/>
        </authorList>
    </citation>
    <scope>NUCLEOTIDE SEQUENCE [LARGE SCALE GENOMIC DNA]</scope>
    <source>
        <strain evidence="1">DSM 44829</strain>
    </source>
</reference>
<evidence type="ECO:0000313" key="1">
    <source>
        <dbReference type="EMBL" id="CDO10157.1"/>
    </source>
</evidence>
<comment type="caution">
    <text evidence="1">The sequence shown here is derived from an EMBL/GenBank/DDBJ whole genome shotgun (WGS) entry which is preliminary data.</text>
</comment>
<reference evidence="1" key="2">
    <citation type="submission" date="2014-03" db="EMBL/GenBank/DDBJ databases">
        <authorList>
            <person name="Urmite Genomes"/>
        </authorList>
    </citation>
    <scope>NUCLEOTIDE SEQUENCE</scope>
    <source>
        <strain evidence="1">DSM 44829</strain>
    </source>
</reference>
<evidence type="ECO:0000313" key="2">
    <source>
        <dbReference type="Proteomes" id="UP000028870"/>
    </source>
</evidence>
<keyword evidence="2" id="KW-1185">Reference proteome</keyword>
<accession>W9B556</accession>
<gene>
    <name evidence="1" type="ORF">BN977_04987</name>
</gene>
<dbReference type="EMBL" id="CCBB010000003">
    <property type="protein sequence ID" value="CDO10157.1"/>
    <property type="molecule type" value="Genomic_DNA"/>
</dbReference>
<dbReference type="AlphaFoldDB" id="W9B556"/>
<name>W9B556_MYCCO</name>